<evidence type="ECO:0000256" key="5">
    <source>
        <dbReference type="ARBA" id="ARBA00022723"/>
    </source>
</evidence>
<sequence>MIFEIPFVLFITFTTLSLSFFLFIKQKRKNIMNSRRLPPGPKKLPVIGNLHQLGNLPHRSLQNLSKTYGDLMFLQLGSVPTLVVSSPNMAQEIFKNHDLIFSGRPPLYAVKRITYDLSDISFAPYGDHWREVRKIVVLELMTVKRVQSFANIRAEEVALMIDSIKSSGRNPVDLSSLVFSLSNNVVSRVSFGTTNCIDRDYFPGMDWINKFNGVDNRLKKYFGDLDKFFDKVIQEHVDPRRSKSDEEDIIDVLLRIQKDPFETIKLKDEQLKGVIVDLFIAGTETSAATIVWTMTELIRNPEIKQKAQQEVRKIAKGKLEVEESDLPKLKCLKLIIKESLRLHPPTPLLLPRETTQSCTIGSKNYFIPAKTRVFFNATTISKDPRFWEDPERFWPDRFMNGEIDFRGQNFELLPFGAGRRGCPGINFAVSLVELVLANLLLRFDWGLEEGIEVKDIDMEEAVGITMHKKTPLRLVAHEVAKEEKKCL</sequence>
<name>A0A2G9IBI0_9LAMI</name>
<keyword evidence="8 10" id="KW-0503">Monooxygenase</keyword>
<dbReference type="AlphaFoldDB" id="A0A2G9IBI0"/>
<keyword evidence="6 10" id="KW-0560">Oxidoreductase</keyword>
<dbReference type="PRINTS" id="PR00463">
    <property type="entry name" value="EP450I"/>
</dbReference>
<dbReference type="OrthoDB" id="2789670at2759"/>
<evidence type="ECO:0000256" key="1">
    <source>
        <dbReference type="ARBA" id="ARBA00001971"/>
    </source>
</evidence>
<evidence type="ECO:0000256" key="8">
    <source>
        <dbReference type="ARBA" id="ARBA00023033"/>
    </source>
</evidence>
<dbReference type="PRINTS" id="PR00385">
    <property type="entry name" value="P450"/>
</dbReference>
<dbReference type="GO" id="GO:0016020">
    <property type="term" value="C:membrane"/>
    <property type="evidence" value="ECO:0007669"/>
    <property type="project" value="UniProtKB-SubCell"/>
</dbReference>
<keyword evidence="11" id="KW-0472">Membrane</keyword>
<keyword evidence="11" id="KW-1133">Transmembrane helix</keyword>
<dbReference type="GO" id="GO:0004497">
    <property type="term" value="F:monooxygenase activity"/>
    <property type="evidence" value="ECO:0007669"/>
    <property type="project" value="UniProtKB-KW"/>
</dbReference>
<evidence type="ECO:0000256" key="11">
    <source>
        <dbReference type="SAM" id="Phobius"/>
    </source>
</evidence>
<keyword evidence="11" id="KW-0812">Transmembrane</keyword>
<evidence type="ECO:0000256" key="4">
    <source>
        <dbReference type="ARBA" id="ARBA00022617"/>
    </source>
</evidence>
<evidence type="ECO:0000313" key="12">
    <source>
        <dbReference type="EMBL" id="PIN27030.1"/>
    </source>
</evidence>
<dbReference type="PROSITE" id="PS00086">
    <property type="entry name" value="CYTOCHROME_P450"/>
    <property type="match status" value="1"/>
</dbReference>
<dbReference type="STRING" id="429701.A0A2G9IBI0"/>
<comment type="similarity">
    <text evidence="3 10">Belongs to the cytochrome P450 family.</text>
</comment>
<comment type="cofactor">
    <cofactor evidence="1 9">
        <name>heme</name>
        <dbReference type="ChEBI" id="CHEBI:30413"/>
    </cofactor>
</comment>
<evidence type="ECO:0000313" key="13">
    <source>
        <dbReference type="Proteomes" id="UP000231279"/>
    </source>
</evidence>
<keyword evidence="5 9" id="KW-0479">Metal-binding</keyword>
<dbReference type="GO" id="GO:0005506">
    <property type="term" value="F:iron ion binding"/>
    <property type="evidence" value="ECO:0007669"/>
    <property type="project" value="InterPro"/>
</dbReference>
<comment type="subcellular location">
    <subcellularLocation>
        <location evidence="2">Membrane</location>
        <topology evidence="2">Single-pass membrane protein</topology>
    </subcellularLocation>
</comment>
<dbReference type="FunFam" id="1.10.630.10:FF:000011">
    <property type="entry name" value="Cytochrome P450 83B1"/>
    <property type="match status" value="1"/>
</dbReference>
<gene>
    <name evidence="12" type="ORF">CDL12_00196</name>
</gene>
<proteinExistence type="inferred from homology"/>
<evidence type="ECO:0000256" key="2">
    <source>
        <dbReference type="ARBA" id="ARBA00004167"/>
    </source>
</evidence>
<dbReference type="PANTHER" id="PTHR47955">
    <property type="entry name" value="CYTOCHROME P450 FAMILY 71 PROTEIN"/>
    <property type="match status" value="1"/>
</dbReference>
<dbReference type="GO" id="GO:0020037">
    <property type="term" value="F:heme binding"/>
    <property type="evidence" value="ECO:0007669"/>
    <property type="project" value="InterPro"/>
</dbReference>
<evidence type="ECO:0000256" key="10">
    <source>
        <dbReference type="RuleBase" id="RU000461"/>
    </source>
</evidence>
<dbReference type="GO" id="GO:0016705">
    <property type="term" value="F:oxidoreductase activity, acting on paired donors, with incorporation or reduction of molecular oxygen"/>
    <property type="evidence" value="ECO:0007669"/>
    <property type="project" value="InterPro"/>
</dbReference>
<dbReference type="Pfam" id="PF00067">
    <property type="entry name" value="p450"/>
    <property type="match status" value="1"/>
</dbReference>
<dbReference type="SUPFAM" id="SSF48264">
    <property type="entry name" value="Cytochrome P450"/>
    <property type="match status" value="1"/>
</dbReference>
<evidence type="ECO:0000256" key="3">
    <source>
        <dbReference type="ARBA" id="ARBA00010617"/>
    </source>
</evidence>
<evidence type="ECO:0000256" key="9">
    <source>
        <dbReference type="PIRSR" id="PIRSR602401-1"/>
    </source>
</evidence>
<evidence type="ECO:0000256" key="7">
    <source>
        <dbReference type="ARBA" id="ARBA00023004"/>
    </source>
</evidence>
<comment type="caution">
    <text evidence="12">The sequence shown here is derived from an EMBL/GenBank/DDBJ whole genome shotgun (WGS) entry which is preliminary data.</text>
</comment>
<keyword evidence="13" id="KW-1185">Reference proteome</keyword>
<accession>A0A2G9IBI0</accession>
<dbReference type="EMBL" id="NKXS01000017">
    <property type="protein sequence ID" value="PIN27030.1"/>
    <property type="molecule type" value="Genomic_DNA"/>
</dbReference>
<dbReference type="Proteomes" id="UP000231279">
    <property type="component" value="Unassembled WGS sequence"/>
</dbReference>
<keyword evidence="7 9" id="KW-0408">Iron</keyword>
<dbReference type="EC" id="1.14.13.120" evidence="12"/>
<protein>
    <submittedName>
        <fullName evidence="12">Cytochrome P450 CYP2 subfamily</fullName>
        <ecNumber evidence="12">1.14.13.120</ecNumber>
    </submittedName>
</protein>
<dbReference type="InterPro" id="IPR017972">
    <property type="entry name" value="Cyt_P450_CS"/>
</dbReference>
<reference evidence="13" key="1">
    <citation type="journal article" date="2018" name="Gigascience">
        <title>Genome assembly of the Pink Ipe (Handroanthus impetiginosus, Bignoniaceae), a highly valued, ecologically keystone Neotropical timber forest tree.</title>
        <authorList>
            <person name="Silva-Junior O.B."/>
            <person name="Grattapaglia D."/>
            <person name="Novaes E."/>
            <person name="Collevatti R.G."/>
        </authorList>
    </citation>
    <scope>NUCLEOTIDE SEQUENCE [LARGE SCALE GENOMIC DNA]</scope>
    <source>
        <strain evidence="13">cv. UFG-1</strain>
    </source>
</reference>
<feature type="binding site" description="axial binding residue" evidence="9">
    <location>
        <position position="422"/>
    </location>
    <ligand>
        <name>heme</name>
        <dbReference type="ChEBI" id="CHEBI:30413"/>
    </ligand>
    <ligandPart>
        <name>Fe</name>
        <dbReference type="ChEBI" id="CHEBI:18248"/>
    </ligandPart>
</feature>
<dbReference type="InterPro" id="IPR001128">
    <property type="entry name" value="Cyt_P450"/>
</dbReference>
<dbReference type="PANTHER" id="PTHR47955:SF19">
    <property type="entry name" value="CYTOCHROME P450 71A9-LIKE ISOFORM X1"/>
    <property type="match status" value="1"/>
</dbReference>
<dbReference type="InterPro" id="IPR002401">
    <property type="entry name" value="Cyt_P450_E_grp-I"/>
</dbReference>
<dbReference type="CDD" id="cd11072">
    <property type="entry name" value="CYP71-like"/>
    <property type="match status" value="1"/>
</dbReference>
<feature type="transmembrane region" description="Helical" evidence="11">
    <location>
        <begin position="6"/>
        <end position="24"/>
    </location>
</feature>
<keyword evidence="4 9" id="KW-0349">Heme</keyword>
<dbReference type="Gene3D" id="1.10.630.10">
    <property type="entry name" value="Cytochrome P450"/>
    <property type="match status" value="1"/>
</dbReference>
<dbReference type="InterPro" id="IPR036396">
    <property type="entry name" value="Cyt_P450_sf"/>
</dbReference>
<organism evidence="12 13">
    <name type="scientific">Handroanthus impetiginosus</name>
    <dbReference type="NCBI Taxonomy" id="429701"/>
    <lineage>
        <taxon>Eukaryota</taxon>
        <taxon>Viridiplantae</taxon>
        <taxon>Streptophyta</taxon>
        <taxon>Embryophyta</taxon>
        <taxon>Tracheophyta</taxon>
        <taxon>Spermatophyta</taxon>
        <taxon>Magnoliopsida</taxon>
        <taxon>eudicotyledons</taxon>
        <taxon>Gunneridae</taxon>
        <taxon>Pentapetalae</taxon>
        <taxon>asterids</taxon>
        <taxon>lamiids</taxon>
        <taxon>Lamiales</taxon>
        <taxon>Bignoniaceae</taxon>
        <taxon>Crescentiina</taxon>
        <taxon>Tabebuia alliance</taxon>
        <taxon>Handroanthus</taxon>
    </lineage>
</organism>
<evidence type="ECO:0000256" key="6">
    <source>
        <dbReference type="ARBA" id="ARBA00023002"/>
    </source>
</evidence>